<dbReference type="GO" id="GO:0046872">
    <property type="term" value="F:metal ion binding"/>
    <property type="evidence" value="ECO:0007669"/>
    <property type="project" value="UniProtKB-KW"/>
</dbReference>
<evidence type="ECO:0000256" key="3">
    <source>
        <dbReference type="ARBA" id="ARBA00023004"/>
    </source>
</evidence>
<dbReference type="PROSITE" id="PS51007">
    <property type="entry name" value="CYTC"/>
    <property type="match status" value="2"/>
</dbReference>
<protein>
    <recommendedName>
        <fullName evidence="6">Cytochrome c domain-containing protein</fullName>
    </recommendedName>
</protein>
<sequence length="1065" mass="114957">MQTRFRLPLGGLIALSGLVAGAAATLLPATAVARDLFEAGAFSTYVANPENGRYLAGAAGCMGCHANAGDVGNPAGGARIDAYVGTVFVPNITSHPNGVGGWSNADYLNAVINGISPKGRHYLPMFPYTAYAGMKPEDVLDIKAYIDTLAPSDAKPPAHEISFPYNTNFFWAMWKRGNFDTAAFQPGDGSQMSRGRYLADSVGACGACHTPRTMDYGLNTDRPLEGEIALTGEPAPAITPAALAAAGPKAFLDNFLGKGTRLSGSPIASAIKAHMTQGLSTLTEDDRLALTAYLTGQKQVAEKPALKAEASCKVEAPGGPAPTGELASAADDFIGRYCRNCHGAGQSAQGSFPAGDLTSIARNAAFVTPGDRGRSVLYTSVASGRMPYGTKPSADEVEALGGWIDSLGAETVAAREPAAPPRMRQLVGWRAETEAAVSDLATINENDRPFVRYFSYRTLYNGYYPCETDQVFASRMELFSAGFNKALNSVSLGPVAIVPAPVKSPAGTLVRIDLRDLGWDTGKWDMLAGKYPYGYAPDSDSTLKALAIGTRTDLPVMQAGWFMANALQPENYHPLLDLTDDIRDLERRIGVDVDANIRARRVARAAFAEGASGVSDHNRMLERHDAANGGYYWKSYDFAGSRGLQSLRQHPHGPAELEPLAENLVAFHHDGGEMIFSLPNGLQGYYLSDHTGKRIDRGPTQIVSFRERPIGKGIEIINARSCVSCHADGMIAKRDQLRQSIETSPIFSLAQRDMLLDMYRTQDELDAYFERDRSAFIKALASIGATEKAPDGSLKSRSGPAGAEIITWFADTHEEDLDADRLAAEFGMTPDEFTSSIQRIQDQHALRLALDWITQLKGGSKIPRFEVEEQYAALVEPLMNLKPLHYAPQGFATLPEYKDAMYRDDGYKAEPNAGKLELAVAVAATDVKVNDMLSFTVTANRACELQIFYVETDGTVEVIPQEMIGAPYLEPGVARRIPDAAVGDLIFDTQGYNESLVLFCREGGLGDQRLSAEGARKMISQSTEKPTRGLLVKMHEQKKAVEATLPDAQKGRSALQLITFNVRNP</sequence>
<dbReference type="GO" id="GO:0020037">
    <property type="term" value="F:heme binding"/>
    <property type="evidence" value="ECO:0007669"/>
    <property type="project" value="InterPro"/>
</dbReference>
<organism evidence="7 8">
    <name type="scientific">Hoeflea olei</name>
    <dbReference type="NCBI Taxonomy" id="1480615"/>
    <lineage>
        <taxon>Bacteria</taxon>
        <taxon>Pseudomonadati</taxon>
        <taxon>Pseudomonadota</taxon>
        <taxon>Alphaproteobacteria</taxon>
        <taxon>Hyphomicrobiales</taxon>
        <taxon>Rhizobiaceae</taxon>
        <taxon>Hoeflea</taxon>
    </lineage>
</organism>
<dbReference type="EMBL" id="LQZT01000001">
    <property type="protein sequence ID" value="OCW59482.1"/>
    <property type="molecule type" value="Genomic_DNA"/>
</dbReference>
<feature type="signal peptide" evidence="5">
    <location>
        <begin position="1"/>
        <end position="22"/>
    </location>
</feature>
<dbReference type="PANTHER" id="PTHR35008:SF8">
    <property type="entry name" value="ALCOHOL DEHYDROGENASE CYTOCHROME C SUBUNIT"/>
    <property type="match status" value="1"/>
</dbReference>
<feature type="domain" description="Cytochrome c" evidence="6">
    <location>
        <begin position="190"/>
        <end position="298"/>
    </location>
</feature>
<feature type="domain" description="Cytochrome c" evidence="6">
    <location>
        <begin position="47"/>
        <end position="150"/>
    </location>
</feature>
<dbReference type="PANTHER" id="PTHR35008">
    <property type="entry name" value="BLL4482 PROTEIN-RELATED"/>
    <property type="match status" value="1"/>
</dbReference>
<dbReference type="Gene3D" id="1.10.760.10">
    <property type="entry name" value="Cytochrome c-like domain"/>
    <property type="match status" value="1"/>
</dbReference>
<keyword evidence="5" id="KW-0732">Signal</keyword>
<keyword evidence="1 4" id="KW-0349">Heme</keyword>
<evidence type="ECO:0000256" key="1">
    <source>
        <dbReference type="ARBA" id="ARBA00022617"/>
    </source>
</evidence>
<name>A0A1C1Z143_9HYPH</name>
<evidence type="ECO:0000313" key="7">
    <source>
        <dbReference type="EMBL" id="OCW59482.1"/>
    </source>
</evidence>
<dbReference type="InterPro" id="IPR009056">
    <property type="entry name" value="Cyt_c-like_dom"/>
</dbReference>
<evidence type="ECO:0000256" key="2">
    <source>
        <dbReference type="ARBA" id="ARBA00022723"/>
    </source>
</evidence>
<dbReference type="RefSeq" id="WP_066174306.1">
    <property type="nucleotide sequence ID" value="NZ_LQZT01000001.1"/>
</dbReference>
<feature type="chain" id="PRO_5008656555" description="Cytochrome c domain-containing protein" evidence="5">
    <location>
        <begin position="23"/>
        <end position="1065"/>
    </location>
</feature>
<reference evidence="7 8" key="1">
    <citation type="submission" date="2015-12" db="EMBL/GenBank/DDBJ databases">
        <authorList>
            <person name="Shamseldin A."/>
            <person name="Moawad H."/>
            <person name="Abd El-Rahim W.M."/>
            <person name="Sadowsky M.J."/>
        </authorList>
    </citation>
    <scope>NUCLEOTIDE SEQUENCE [LARGE SCALE GENOMIC DNA]</scope>
    <source>
        <strain evidence="7 8">JC234</strain>
    </source>
</reference>
<evidence type="ECO:0000256" key="5">
    <source>
        <dbReference type="SAM" id="SignalP"/>
    </source>
</evidence>
<dbReference type="OrthoDB" id="9811281at2"/>
<proteinExistence type="predicted"/>
<keyword evidence="2 4" id="KW-0479">Metal-binding</keyword>
<dbReference type="STRING" id="1480615.AWJ14_10705"/>
<dbReference type="Pfam" id="PF00034">
    <property type="entry name" value="Cytochrom_C"/>
    <property type="match status" value="1"/>
</dbReference>
<evidence type="ECO:0000313" key="8">
    <source>
        <dbReference type="Proteomes" id="UP000094795"/>
    </source>
</evidence>
<dbReference type="SUPFAM" id="SSF46626">
    <property type="entry name" value="Cytochrome c"/>
    <property type="match status" value="3"/>
</dbReference>
<evidence type="ECO:0000259" key="6">
    <source>
        <dbReference type="PROSITE" id="PS51007"/>
    </source>
</evidence>
<gene>
    <name evidence="7" type="ORF">AWJ14_10705</name>
</gene>
<comment type="caution">
    <text evidence="7">The sequence shown here is derived from an EMBL/GenBank/DDBJ whole genome shotgun (WGS) entry which is preliminary data.</text>
</comment>
<dbReference type="InterPro" id="IPR051459">
    <property type="entry name" value="Cytochrome_c-type_DH"/>
</dbReference>
<dbReference type="Proteomes" id="UP000094795">
    <property type="component" value="Unassembled WGS sequence"/>
</dbReference>
<evidence type="ECO:0000256" key="4">
    <source>
        <dbReference type="PROSITE-ProRule" id="PRU00433"/>
    </source>
</evidence>
<dbReference type="AlphaFoldDB" id="A0A1C1Z143"/>
<dbReference type="GO" id="GO:0009055">
    <property type="term" value="F:electron transfer activity"/>
    <property type="evidence" value="ECO:0007669"/>
    <property type="project" value="InterPro"/>
</dbReference>
<keyword evidence="3 4" id="KW-0408">Iron</keyword>
<dbReference type="InterPro" id="IPR036909">
    <property type="entry name" value="Cyt_c-like_dom_sf"/>
</dbReference>
<keyword evidence="8" id="KW-1185">Reference proteome</keyword>
<accession>A0A1C1Z143</accession>